<gene>
    <name evidence="4" type="ORF">A2V71_01215</name>
</gene>
<organism evidence="4 5">
    <name type="scientific">Candidatus Berkelbacteria bacterium RBG_13_40_8</name>
    <dbReference type="NCBI Taxonomy" id="1797467"/>
    <lineage>
        <taxon>Bacteria</taxon>
        <taxon>Candidatus Berkelbacteria</taxon>
    </lineage>
</organism>
<name>A0A1F5DQ24_9BACT</name>
<evidence type="ECO:0000256" key="2">
    <source>
        <dbReference type="ARBA" id="ARBA00022679"/>
    </source>
</evidence>
<dbReference type="InterPro" id="IPR051422">
    <property type="entry name" value="AlkB_tRNA_MeTrf/Diox"/>
</dbReference>
<sequence>MDKKYAEYLLNKTEEDYNLIAEDFSRTRFKVWPELIFLLDKYTLAGEKILDLGCGNGHFFDYFKNKGIDYFGIDNSEKLIEIAKNEYPDGNFQVADALSLPFPNAFFDKIFCIAVFHHIPSEELRIKFLEEAKRVLKEKGILVLIVWNFKEVKEFFLLSKSYLAKTLRLAKLDFGDFLEPWADKTERYYHYFTQKELIGLAKKADFDIKEIGIVRNQRGNRRNTYLVLEK</sequence>
<dbReference type="GO" id="GO:0006400">
    <property type="term" value="P:tRNA modification"/>
    <property type="evidence" value="ECO:0007669"/>
    <property type="project" value="UniProtKB-ARBA"/>
</dbReference>
<keyword evidence="2" id="KW-0808">Transferase</keyword>
<dbReference type="Proteomes" id="UP000178764">
    <property type="component" value="Unassembled WGS sequence"/>
</dbReference>
<dbReference type="GO" id="GO:0032259">
    <property type="term" value="P:methylation"/>
    <property type="evidence" value="ECO:0007669"/>
    <property type="project" value="UniProtKB-KW"/>
</dbReference>
<evidence type="ECO:0000259" key="3">
    <source>
        <dbReference type="Pfam" id="PF08241"/>
    </source>
</evidence>
<dbReference type="SUPFAM" id="SSF53335">
    <property type="entry name" value="S-adenosyl-L-methionine-dependent methyltransferases"/>
    <property type="match status" value="1"/>
</dbReference>
<dbReference type="PANTHER" id="PTHR13069">
    <property type="entry name" value="ALKYLATED DNA REPAIR PROTEIN ALKB HOMOLOG 8"/>
    <property type="match status" value="1"/>
</dbReference>
<reference evidence="4 5" key="1">
    <citation type="journal article" date="2016" name="Nat. Commun.">
        <title>Thousands of microbial genomes shed light on interconnected biogeochemical processes in an aquifer system.</title>
        <authorList>
            <person name="Anantharaman K."/>
            <person name="Brown C.T."/>
            <person name="Hug L.A."/>
            <person name="Sharon I."/>
            <person name="Castelle C.J."/>
            <person name="Probst A.J."/>
            <person name="Thomas B.C."/>
            <person name="Singh A."/>
            <person name="Wilkins M.J."/>
            <person name="Karaoz U."/>
            <person name="Brodie E.L."/>
            <person name="Williams K.H."/>
            <person name="Hubbard S.S."/>
            <person name="Banfield J.F."/>
        </authorList>
    </citation>
    <scope>NUCLEOTIDE SEQUENCE [LARGE SCALE GENOMIC DNA]</scope>
</reference>
<feature type="domain" description="Methyltransferase type 11" evidence="3">
    <location>
        <begin position="50"/>
        <end position="144"/>
    </location>
</feature>
<accession>A0A1F5DQ24</accession>
<evidence type="ECO:0000256" key="1">
    <source>
        <dbReference type="ARBA" id="ARBA00022603"/>
    </source>
</evidence>
<comment type="caution">
    <text evidence="4">The sequence shown here is derived from an EMBL/GenBank/DDBJ whole genome shotgun (WGS) entry which is preliminary data.</text>
</comment>
<dbReference type="InterPro" id="IPR013216">
    <property type="entry name" value="Methyltransf_11"/>
</dbReference>
<dbReference type="Gene3D" id="3.40.50.150">
    <property type="entry name" value="Vaccinia Virus protein VP39"/>
    <property type="match status" value="1"/>
</dbReference>
<dbReference type="Pfam" id="PF08241">
    <property type="entry name" value="Methyltransf_11"/>
    <property type="match status" value="1"/>
</dbReference>
<evidence type="ECO:0000313" key="5">
    <source>
        <dbReference type="Proteomes" id="UP000178764"/>
    </source>
</evidence>
<dbReference type="CDD" id="cd02440">
    <property type="entry name" value="AdoMet_MTases"/>
    <property type="match status" value="1"/>
</dbReference>
<dbReference type="GO" id="GO:0008757">
    <property type="term" value="F:S-adenosylmethionine-dependent methyltransferase activity"/>
    <property type="evidence" value="ECO:0007669"/>
    <property type="project" value="InterPro"/>
</dbReference>
<evidence type="ECO:0000313" key="4">
    <source>
        <dbReference type="EMBL" id="OGD57258.1"/>
    </source>
</evidence>
<dbReference type="InterPro" id="IPR029063">
    <property type="entry name" value="SAM-dependent_MTases_sf"/>
</dbReference>
<dbReference type="EMBL" id="MEZT01000004">
    <property type="protein sequence ID" value="OGD57258.1"/>
    <property type="molecule type" value="Genomic_DNA"/>
</dbReference>
<dbReference type="PANTHER" id="PTHR13069:SF21">
    <property type="entry name" value="ALKYLATED DNA REPAIR PROTEIN ALKB HOMOLOG 8"/>
    <property type="match status" value="1"/>
</dbReference>
<protein>
    <recommendedName>
        <fullName evidence="3">Methyltransferase type 11 domain-containing protein</fullName>
    </recommendedName>
</protein>
<dbReference type="AlphaFoldDB" id="A0A1F5DQ24"/>
<dbReference type="GO" id="GO:0008175">
    <property type="term" value="F:tRNA methyltransferase activity"/>
    <property type="evidence" value="ECO:0007669"/>
    <property type="project" value="UniProtKB-ARBA"/>
</dbReference>
<keyword evidence="1" id="KW-0489">Methyltransferase</keyword>
<proteinExistence type="predicted"/>